<evidence type="ECO:0000259" key="3">
    <source>
        <dbReference type="Pfam" id="PF00150"/>
    </source>
</evidence>
<dbReference type="Pfam" id="PF16586">
    <property type="entry name" value="DUF5060"/>
    <property type="match status" value="1"/>
</dbReference>
<evidence type="ECO:0008006" key="6">
    <source>
        <dbReference type="Google" id="ProtNLM"/>
    </source>
</evidence>
<accession>A0A3B1CFK0</accession>
<keyword evidence="2" id="KW-0326">Glycosidase</keyword>
<evidence type="ECO:0000256" key="1">
    <source>
        <dbReference type="ARBA" id="ARBA00022801"/>
    </source>
</evidence>
<dbReference type="GO" id="GO:0004553">
    <property type="term" value="F:hydrolase activity, hydrolyzing O-glycosyl compounds"/>
    <property type="evidence" value="ECO:0007669"/>
    <property type="project" value="InterPro"/>
</dbReference>
<dbReference type="GO" id="GO:0000272">
    <property type="term" value="P:polysaccharide catabolic process"/>
    <property type="evidence" value="ECO:0007669"/>
    <property type="project" value="InterPro"/>
</dbReference>
<sequence length="589" mass="67666">MFCKVLSYWGKRSYYFLLLLVLLPCSNVFAKSPDLALYDVFETSIASNQSYRNPFDYKEVTLSGEFKSPNGEMYQVSGFYDGVVDAQQIWRIRFMPDIPGEWTYRLFPLGKKGTPQSGTFTVLDQVAHKGIRGHVKVDPKYPKYLMHDDGSPHYWVGGKWIAARDYGPPQKEGEVNAGEDPRSEVRIGWKSDEQLTQYLDLLLEYKHNGILLKIALYPLEKDGISWDLEWIRRGEWLVNAAADRGIYVQVNFFDTWSRNKDFWFKNQMDGTGQPFNVWKTGDEHKKKNYIQTIVSRFAAFPNVYWELGNEMEHKPNCGTCFVELSNQYYIPWIKAADPYKLPIGLSEEIWRSADVDIGFLHQANKLDAASWTKPVMMNELVRYERPPSLFRTLLKKSPKFVRRTYKKIFGRDTLRGLWHDDAMNAPDLRFAYRRTFWTVFALGGTGSSEATWLYIDAPYSTAVRHVMRDHMHLASVLEKYAPFLNQMTLIEGFVTNTSAKAVTRGLKGQLYLSYFDAGYETDIDASQLALNLPKGHYTASWYDPRVGSSNRVDLEVSSSSTSLQSPGFNEDIVLIIERKPSGSSVLGPE</sequence>
<name>A0A3B1CFK0_9ZZZZ</name>
<dbReference type="InterPro" id="IPR032260">
    <property type="entry name" value="DUF5060"/>
</dbReference>
<evidence type="ECO:0000256" key="2">
    <source>
        <dbReference type="ARBA" id="ARBA00023295"/>
    </source>
</evidence>
<dbReference type="InterPro" id="IPR013783">
    <property type="entry name" value="Ig-like_fold"/>
</dbReference>
<dbReference type="Gene3D" id="3.20.20.80">
    <property type="entry name" value="Glycosidases"/>
    <property type="match status" value="1"/>
</dbReference>
<dbReference type="InterPro" id="IPR017853">
    <property type="entry name" value="GH"/>
</dbReference>
<dbReference type="SUPFAM" id="SSF51445">
    <property type="entry name" value="(Trans)glycosidases"/>
    <property type="match status" value="1"/>
</dbReference>
<reference evidence="5" key="1">
    <citation type="submission" date="2018-06" db="EMBL/GenBank/DDBJ databases">
        <authorList>
            <person name="Zhirakovskaya E."/>
        </authorList>
    </citation>
    <scope>NUCLEOTIDE SEQUENCE</scope>
</reference>
<dbReference type="AlphaFoldDB" id="A0A3B1CFK0"/>
<keyword evidence="1" id="KW-0378">Hydrolase</keyword>
<feature type="domain" description="Glycoside hydrolase family 5" evidence="3">
    <location>
        <begin position="189"/>
        <end position="350"/>
    </location>
</feature>
<evidence type="ECO:0000259" key="4">
    <source>
        <dbReference type="Pfam" id="PF16586"/>
    </source>
</evidence>
<evidence type="ECO:0000313" key="5">
    <source>
        <dbReference type="EMBL" id="VAX26992.1"/>
    </source>
</evidence>
<proteinExistence type="predicted"/>
<dbReference type="EMBL" id="UOGF01000021">
    <property type="protein sequence ID" value="VAX26992.1"/>
    <property type="molecule type" value="Genomic_DNA"/>
</dbReference>
<dbReference type="Gene3D" id="2.60.40.10">
    <property type="entry name" value="Immunoglobulins"/>
    <property type="match status" value="1"/>
</dbReference>
<organism evidence="5">
    <name type="scientific">hydrothermal vent metagenome</name>
    <dbReference type="NCBI Taxonomy" id="652676"/>
    <lineage>
        <taxon>unclassified sequences</taxon>
        <taxon>metagenomes</taxon>
        <taxon>ecological metagenomes</taxon>
    </lineage>
</organism>
<gene>
    <name evidence="5" type="ORF">MNBD_NITROSPIRAE01-1715</name>
</gene>
<dbReference type="Pfam" id="PF00150">
    <property type="entry name" value="Cellulase"/>
    <property type="match status" value="1"/>
</dbReference>
<protein>
    <recommendedName>
        <fullName evidence="6">DUF5060 domain-containing protein</fullName>
    </recommendedName>
</protein>
<dbReference type="InterPro" id="IPR001547">
    <property type="entry name" value="Glyco_hydro_5"/>
</dbReference>
<feature type="domain" description="DUF5060" evidence="4">
    <location>
        <begin position="37"/>
        <end position="105"/>
    </location>
</feature>